<dbReference type="RefSeq" id="WP_134199204.1">
    <property type="nucleotide sequence ID" value="NZ_SOQZ01000002.1"/>
</dbReference>
<organism evidence="1 2">
    <name type="scientific">Meridianimaribacter flavus</name>
    <dbReference type="NCBI Taxonomy" id="571115"/>
    <lineage>
        <taxon>Bacteria</taxon>
        <taxon>Pseudomonadati</taxon>
        <taxon>Bacteroidota</taxon>
        <taxon>Flavobacteriia</taxon>
        <taxon>Flavobacteriales</taxon>
        <taxon>Flavobacteriaceae</taxon>
        <taxon>Meridianimaribacter</taxon>
    </lineage>
</organism>
<accession>A0ABY2G669</accession>
<protein>
    <submittedName>
        <fullName evidence="1">Uncharacterized protein</fullName>
    </submittedName>
</protein>
<reference evidence="1 2" key="1">
    <citation type="submission" date="2019-03" db="EMBL/GenBank/DDBJ databases">
        <title>Genomic Encyclopedia of Type Strains, Phase III (KMG-III): the genomes of soil and plant-associated and newly described type strains.</title>
        <authorList>
            <person name="Whitman W."/>
        </authorList>
    </citation>
    <scope>NUCLEOTIDE SEQUENCE [LARGE SCALE GENOMIC DNA]</scope>
    <source>
        <strain evidence="1 2">CGMCC 1.10957</strain>
    </source>
</reference>
<sequence length="895" mass="104568">MNLKRSFSTNILLTVCFVLVSNLSFSNLTLWDWYTYTNTDLGYSLELPNEPNYQDDYDSFIIYSYNDTNSKRVYSFFALDLRDRNQDSKPSEIVDNFTNNIVNNLNGELLDKKEIKYSGGLQYKILVKINEEKLMSAQFTLQNNILYYLSVEDLKDSVDNNNTKRFFNSLKVTSAKPMEVKEWLDFVSEKGAFSITIPEEPTDLSREYPNPLEEDGEPYYLYLYSAPDYKNDDNYLFRYNDQPLGYFMEDPAGGFESMQETLTARAELLSPPKTIFLDGNEGREYELLLDGKFHTICRIYLRGNRAYLLLKQKLNEKEKATTDDTFFNSFKFEPYKTPELTTLQPRGTNFEVLFFDDLKRVIDTVGYESTYLKNSNDYFALNEMSGGTYQFGYSDLKDYFKIASKDEFFETNIDALKSWNDSIIKQKNIKVGNEDGVEFHIQNEGTKVITKHQLWLQNKRLFLMTGYLSDEERDSKLTDSIFNSFKVISKEPEFDVFSSKTDAIFNDLRSKDSIVYNNALGAFDYYEFETTDIPKLYEALNYSYDSQEKTNLIKDKIAEQFSLVSDSKTLDVLKNLYTNESTNDDLKATILTIIPDLENDDALSVYKDLFLNNPPVNTENYTWGVVSPFTDSLNYAIENYKDFSTLIKHEKYRSDVLDVSLNILQDSTGHSSLVSDNMEKLFQYMESDLQKYLEEKDKDEYDYSMNSLIYSYLNFLNKSSYKNEFTDTFTSTLAKEKDNQWFSLQATTARIVNNYPLDNAFIETQMDSLFSRYEIMEAYHKTNQFNKVPKKYIKPEEFAKLALYNYVGEDEGYPDTMTVVGKIKNEGDEYYAISFGYEYEEAEGEEYLAIVGPIKEISQKTPYERYKCYTEWDSVEKDWKTQTKNLIPSLIEYGY</sequence>
<dbReference type="EMBL" id="SOQZ01000002">
    <property type="protein sequence ID" value="TDY12554.1"/>
    <property type="molecule type" value="Genomic_DNA"/>
</dbReference>
<gene>
    <name evidence="1" type="ORF">A8975_1318</name>
</gene>
<evidence type="ECO:0000313" key="1">
    <source>
        <dbReference type="EMBL" id="TDY12554.1"/>
    </source>
</evidence>
<dbReference type="Proteomes" id="UP000294930">
    <property type="component" value="Unassembled WGS sequence"/>
</dbReference>
<proteinExistence type="predicted"/>
<evidence type="ECO:0000313" key="2">
    <source>
        <dbReference type="Proteomes" id="UP000294930"/>
    </source>
</evidence>
<comment type="caution">
    <text evidence="1">The sequence shown here is derived from an EMBL/GenBank/DDBJ whole genome shotgun (WGS) entry which is preliminary data.</text>
</comment>
<keyword evidence="2" id="KW-1185">Reference proteome</keyword>
<name>A0ABY2G669_9FLAO</name>